<dbReference type="AlphaFoldDB" id="A0A1H6Y559"/>
<evidence type="ECO:0000313" key="3">
    <source>
        <dbReference type="Proteomes" id="UP000183077"/>
    </source>
</evidence>
<dbReference type="EMBL" id="FNYS01000028">
    <property type="protein sequence ID" value="SEJ36423.1"/>
    <property type="molecule type" value="Genomic_DNA"/>
</dbReference>
<evidence type="ECO:0000313" key="2">
    <source>
        <dbReference type="EMBL" id="SEJ36423.1"/>
    </source>
</evidence>
<name>A0A1H6Y559_9FLAO</name>
<protein>
    <submittedName>
        <fullName evidence="2">Uncharacterized protein</fullName>
    </submittedName>
</protein>
<feature type="transmembrane region" description="Helical" evidence="1">
    <location>
        <begin position="167"/>
        <end position="191"/>
    </location>
</feature>
<gene>
    <name evidence="2" type="ORF">SAMN04488018_12820</name>
</gene>
<keyword evidence="1" id="KW-0812">Transmembrane</keyword>
<dbReference type="RefSeq" id="WP_143061449.1">
    <property type="nucleotide sequence ID" value="NZ_FNYS01000028.1"/>
</dbReference>
<proteinExistence type="predicted"/>
<dbReference type="Proteomes" id="UP000183077">
    <property type="component" value="Unassembled WGS sequence"/>
</dbReference>
<feature type="transmembrane region" description="Helical" evidence="1">
    <location>
        <begin position="6"/>
        <end position="23"/>
    </location>
</feature>
<dbReference type="GeneID" id="82258634"/>
<keyword evidence="1" id="KW-0472">Membrane</keyword>
<organism evidence="2 3">
    <name type="scientific">Myroides marinus</name>
    <dbReference type="NCBI Taxonomy" id="703342"/>
    <lineage>
        <taxon>Bacteria</taxon>
        <taxon>Pseudomonadati</taxon>
        <taxon>Bacteroidota</taxon>
        <taxon>Flavobacteriia</taxon>
        <taxon>Flavobacteriales</taxon>
        <taxon>Flavobacteriaceae</taxon>
        <taxon>Myroides</taxon>
    </lineage>
</organism>
<reference evidence="2 3" key="1">
    <citation type="submission" date="2016-10" db="EMBL/GenBank/DDBJ databases">
        <authorList>
            <person name="de Groot N.N."/>
        </authorList>
    </citation>
    <scope>NUCLEOTIDE SEQUENCE [LARGE SCALE GENOMIC DNA]</scope>
    <source>
        <strain evidence="2 3">DSM 23048</strain>
    </source>
</reference>
<sequence>MKKYYIPGMFSIILLPIMCIWYFNYKGFLKEYRCYALSSVVMDNACKIVERYSFYNDSVVYKQYKLSNDLIKNKGVLLDAKEELNTIFSLNNYEKGVEFIFDPTMKYATYIEVLNLTNHKKGKRMITLDKILYVNDKYYEENQIPPVVNNIDLSEEKVFIKESNLSILINLIGNYKYLLFGSFMLLLLFSFRNRY</sequence>
<evidence type="ECO:0000256" key="1">
    <source>
        <dbReference type="SAM" id="Phobius"/>
    </source>
</evidence>
<keyword evidence="1" id="KW-1133">Transmembrane helix</keyword>
<accession>A0A1H6Y559</accession>